<dbReference type="InterPro" id="IPR036412">
    <property type="entry name" value="HAD-like_sf"/>
</dbReference>
<dbReference type="GeneID" id="75006783"/>
<dbReference type="KEGG" id="csil:CBE74_00515"/>
<evidence type="ECO:0000313" key="2">
    <source>
        <dbReference type="Proteomes" id="UP000195652"/>
    </source>
</evidence>
<evidence type="ECO:0000313" key="1">
    <source>
        <dbReference type="EMBL" id="ARU45244.1"/>
    </source>
</evidence>
<protein>
    <submittedName>
        <fullName evidence="1">Uncharacterized protein</fullName>
    </submittedName>
</protein>
<dbReference type="RefSeq" id="WP_087453133.1">
    <property type="nucleotide sequence ID" value="NZ_CP021417.2"/>
</dbReference>
<keyword evidence="2" id="KW-1185">Reference proteome</keyword>
<dbReference type="PRINTS" id="PR00413">
    <property type="entry name" value="HADHALOGNASE"/>
</dbReference>
<dbReference type="InterPro" id="IPR006439">
    <property type="entry name" value="HAD-SF_hydro_IA"/>
</dbReference>
<sequence>MATFLFDLYGVLLKLPTQEEIDHLGATIGADDRFCPTFHKLRPSFDENRVNAENFWRQMKVALGLDDIDWAEAHQMDLEMSMGVDAEMVRWALDLKDQGHRIGILSNIPLDFARRLRREQPWMEDFDAVFLSGEVGVAKPSARAFDIACQRLGLCRGTRCLLKIRAPILKRGRCMA</sequence>
<proteinExistence type="predicted"/>
<dbReference type="Gene3D" id="3.40.50.1000">
    <property type="entry name" value="HAD superfamily/HAD-like"/>
    <property type="match status" value="1"/>
</dbReference>
<accession>A0A7Y4P9X2</accession>
<name>A0A7Y4P9X2_9CORY</name>
<dbReference type="SUPFAM" id="SSF56784">
    <property type="entry name" value="HAD-like"/>
    <property type="match status" value="1"/>
</dbReference>
<dbReference type="PANTHER" id="PTHR43611:SF3">
    <property type="entry name" value="FLAVIN MONONUCLEOTIDE HYDROLASE 1, CHLOROPLATIC"/>
    <property type="match status" value="1"/>
</dbReference>
<gene>
    <name evidence="1" type="ORF">CBE74_00515</name>
</gene>
<dbReference type="EMBL" id="CP021417">
    <property type="protein sequence ID" value="ARU45244.1"/>
    <property type="molecule type" value="Genomic_DNA"/>
</dbReference>
<dbReference type="Pfam" id="PF00702">
    <property type="entry name" value="Hydrolase"/>
    <property type="match status" value="1"/>
</dbReference>
<dbReference type="Gene3D" id="1.10.150.240">
    <property type="entry name" value="Putative phosphatase, domain 2"/>
    <property type="match status" value="1"/>
</dbReference>
<dbReference type="OrthoDB" id="9797415at2"/>
<dbReference type="PANTHER" id="PTHR43611">
    <property type="entry name" value="ALPHA-D-GLUCOSE 1-PHOSPHATE PHOSPHATASE"/>
    <property type="match status" value="1"/>
</dbReference>
<reference evidence="1 2" key="4">
    <citation type="journal article" date="2020" name="PLoS ONE">
        <title>Taxonomic classification of strain PO100/5 shows a broader geographic distribution and genetic markers of the recently described Corynebacterium silvaticum.</title>
        <authorList>
            <person name="Viana M.V.C."/>
            <person name="Profeta R."/>
            <person name="da Silva A.L."/>
            <person name="Hurtado R."/>
            <person name="Cerqueira J.C."/>
            <person name="Ribeiro B.F.S."/>
            <person name="Almeida M.O."/>
            <person name="Morais-Rodrigues F."/>
            <person name="Soares S.C."/>
            <person name="Oliveira M."/>
            <person name="Tavares L."/>
            <person name="Figueiredo H."/>
            <person name="Wattam A.R."/>
            <person name="Barh D."/>
            <person name="Ghosh P."/>
            <person name="Silva A."/>
            <person name="Azevedo V."/>
        </authorList>
    </citation>
    <scope>NUCLEOTIDE SEQUENCE [LARGE SCALE GENOMIC DNA]</scope>
    <source>
        <strain evidence="1 2">PO100/5</strain>
    </source>
</reference>
<reference evidence="1 2" key="3">
    <citation type="journal article" date="2020" name="Int. J. Syst. Evol. Microbiol.">
        <title>Corynebacterium silvaticum sp. nov., a unique group of NTTB corynebacteria in wild boar and roe deer.</title>
        <authorList>
            <person name="Dangel A."/>
            <person name="Berger A."/>
            <person name="Rau J."/>
            <person name="Eisenberg T."/>
            <person name="Kampfer P."/>
            <person name="Margos G."/>
            <person name="Contzen M."/>
            <person name="Busse H.J."/>
            <person name="Konrad R."/>
            <person name="Peters M."/>
            <person name="Sting R."/>
            <person name="Sing A."/>
        </authorList>
    </citation>
    <scope>NUCLEOTIDE SEQUENCE [LARGE SCALE GENOMIC DNA]</scope>
    <source>
        <strain evidence="1 2">PO100/5</strain>
    </source>
</reference>
<dbReference type="InterPro" id="IPR023198">
    <property type="entry name" value="PGP-like_dom2"/>
</dbReference>
<dbReference type="InterPro" id="IPR023214">
    <property type="entry name" value="HAD_sf"/>
</dbReference>
<organism evidence="1 2">
    <name type="scientific">Corynebacterium silvaticum</name>
    <dbReference type="NCBI Taxonomy" id="2320431"/>
    <lineage>
        <taxon>Bacteria</taxon>
        <taxon>Bacillati</taxon>
        <taxon>Actinomycetota</taxon>
        <taxon>Actinomycetes</taxon>
        <taxon>Mycobacteriales</taxon>
        <taxon>Corynebacteriaceae</taxon>
        <taxon>Corynebacterium</taxon>
    </lineage>
</organism>
<reference evidence="1 2" key="1">
    <citation type="journal article" date="2014" name="BMC Vet. Res.">
        <title>First report of Corynebacterium pseudotuberculosis from caseous lymphadenitis lesions in Black Alentejano pig (Sus scrofa domesticus).</title>
        <authorList>
            <person name="Oliveira M."/>
            <person name="Barroco C."/>
            <person name="Mottola C."/>
            <person name="Santos R."/>
            <person name="Lemsaddek A."/>
            <person name="Tavares L."/>
            <person name="Semedo-Lemsaddek T."/>
        </authorList>
    </citation>
    <scope>NUCLEOTIDE SEQUENCE [LARGE SCALE GENOMIC DNA]</scope>
    <source>
        <strain evidence="1 2">PO100/5</strain>
    </source>
</reference>
<dbReference type="AlphaFoldDB" id="A0A7Y4P9X2"/>
<reference evidence="1 2" key="2">
    <citation type="journal article" date="2020" name="Antonie Van Leeuwenhoek">
        <title>Phylogenomic characterisation of a novel corynebacterial species pathogenic to animals.</title>
        <authorList>
            <person name="Moller J."/>
            <person name="Musella L."/>
            <person name="Melnikov V."/>
            <person name="Geissdorfer W."/>
            <person name="Burkovski A."/>
            <person name="Sangal V."/>
        </authorList>
    </citation>
    <scope>NUCLEOTIDE SEQUENCE [LARGE SCALE GENOMIC DNA]</scope>
    <source>
        <strain evidence="1 2">PO100/5</strain>
    </source>
</reference>
<dbReference type="Proteomes" id="UP000195652">
    <property type="component" value="Chromosome"/>
</dbReference>